<feature type="transmembrane region" description="Helical" evidence="1">
    <location>
        <begin position="12"/>
        <end position="30"/>
    </location>
</feature>
<dbReference type="Pfam" id="PF00248">
    <property type="entry name" value="Aldo_ket_red"/>
    <property type="match status" value="1"/>
</dbReference>
<protein>
    <submittedName>
        <fullName evidence="4">Uncharacterized protein LOC106150539 isoform X1</fullName>
    </submittedName>
</protein>
<keyword evidence="1" id="KW-1133">Transmembrane helix</keyword>
<evidence type="ECO:0000313" key="3">
    <source>
        <dbReference type="Proteomes" id="UP000085678"/>
    </source>
</evidence>
<dbReference type="Proteomes" id="UP000085678">
    <property type="component" value="Unplaced"/>
</dbReference>
<dbReference type="GO" id="GO:0016491">
    <property type="term" value="F:oxidoreductase activity"/>
    <property type="evidence" value="ECO:0007669"/>
    <property type="project" value="InterPro"/>
</dbReference>
<dbReference type="RefSeq" id="XP_013378863.1">
    <property type="nucleotide sequence ID" value="XM_013523409.1"/>
</dbReference>
<sequence length="649" mass="74623">MRIWYSNMEYQTKLYVGAIPVLLALAWTFLGPNLEDFSQTISINDADLPQGTPPKGHLRPFGYHADEEKGIVELDEFPDPETFYRDFMRKSVPMIVRGGVKHWPAVERWKSEDYLREKFGHQVFNVMFKNTSVDKNHFVHMAMHMDDFLNHYKNQKLYLDFGITSEMAEDVTLPKIFGCDTYLKIMKQYQIFFNAGWSSTDLHLDITETFFAQVTGQRQWILTTPRDGKNAYSDDFEHHTGISQLDIESVDLINFPNVTKVDVYNITANPGDIIYVPEGWWHQVRAKGPNPPNIAIAIFLHWLNCQYEVPPGTDAEYIDGCIKIREEKPLEMTCGMKVDEAPISELMKTLKHMELETFTAIEERENWTITSDLKFETSLLKSGYEMPDLGLGLGDIPHSELKAALEYALKVGYRLFDPDLIEESESILGSVLANNKYCKREDAFVIVKVPQDSLGIDATRKSVENSLKRLQSDYLDLVLLQAPSCDPKNVECWELLKESWQTLEEMNATGSIRSLGVMDFKMKNLRDLIKIAKVPISVVHSRFDLMKRRTKLRQLCDDNGIRFMGHSIMGQKWQTEDGQNPLMSSNDLKVVSRSVHTTTQAVLIRWALDQNVTVVPRALNLLYISLNQRALMTDISEFEDIFENFPHSD</sequence>
<dbReference type="CDD" id="cd19071">
    <property type="entry name" value="AKR_AKR1-5-like"/>
    <property type="match status" value="1"/>
</dbReference>
<gene>
    <name evidence="4" type="primary">LOC106150539</name>
</gene>
<feature type="domain" description="JmjC" evidence="2">
    <location>
        <begin position="162"/>
        <end position="317"/>
    </location>
</feature>
<dbReference type="InterPro" id="IPR023210">
    <property type="entry name" value="NADP_OxRdtase_dom"/>
</dbReference>
<accession>A0A1S3GYM7</accession>
<dbReference type="InterPro" id="IPR041667">
    <property type="entry name" value="Cupin_8"/>
</dbReference>
<name>A0A1S3GYM7_LINAN</name>
<dbReference type="Gene3D" id="3.20.20.100">
    <property type="entry name" value="NADP-dependent oxidoreductase domain"/>
    <property type="match status" value="1"/>
</dbReference>
<dbReference type="PRINTS" id="PR00069">
    <property type="entry name" value="ALDKETRDTASE"/>
</dbReference>
<dbReference type="SUPFAM" id="SSF51430">
    <property type="entry name" value="NAD(P)-linked oxidoreductase"/>
    <property type="match status" value="1"/>
</dbReference>
<dbReference type="PANTHER" id="PTHR43827:SF8">
    <property type="entry name" value="ALDO_KETO REDUCTASE FAMILY PROTEIN"/>
    <property type="match status" value="1"/>
</dbReference>
<organism evidence="3 4">
    <name type="scientific">Lingula anatina</name>
    <name type="common">Brachiopod</name>
    <name type="synonym">Lingula unguis</name>
    <dbReference type="NCBI Taxonomy" id="7574"/>
    <lineage>
        <taxon>Eukaryota</taxon>
        <taxon>Metazoa</taxon>
        <taxon>Spiralia</taxon>
        <taxon>Lophotrochozoa</taxon>
        <taxon>Brachiopoda</taxon>
        <taxon>Linguliformea</taxon>
        <taxon>Lingulata</taxon>
        <taxon>Lingulida</taxon>
        <taxon>Linguloidea</taxon>
        <taxon>Lingulidae</taxon>
        <taxon>Lingula</taxon>
    </lineage>
</organism>
<keyword evidence="3" id="KW-1185">Reference proteome</keyword>
<dbReference type="InterPro" id="IPR020471">
    <property type="entry name" value="AKR"/>
</dbReference>
<keyword evidence="1" id="KW-0472">Membrane</keyword>
<dbReference type="AlphaFoldDB" id="A0A1S3GYM7"/>
<proteinExistence type="predicted"/>
<evidence type="ECO:0000259" key="2">
    <source>
        <dbReference type="PROSITE" id="PS51184"/>
    </source>
</evidence>
<keyword evidence="1" id="KW-0812">Transmembrane</keyword>
<reference evidence="4" key="1">
    <citation type="submission" date="2025-08" db="UniProtKB">
        <authorList>
            <consortium name="RefSeq"/>
        </authorList>
    </citation>
    <scope>IDENTIFICATION</scope>
    <source>
        <tissue evidence="4">Gonads</tissue>
    </source>
</reference>
<evidence type="ECO:0000313" key="4">
    <source>
        <dbReference type="RefSeq" id="XP_013378863.1"/>
    </source>
</evidence>
<dbReference type="OrthoDB" id="416253at2759"/>
<dbReference type="PROSITE" id="PS51184">
    <property type="entry name" value="JMJC"/>
    <property type="match status" value="1"/>
</dbReference>
<evidence type="ECO:0000256" key="1">
    <source>
        <dbReference type="SAM" id="Phobius"/>
    </source>
</evidence>
<dbReference type="InterPro" id="IPR036812">
    <property type="entry name" value="NAD(P)_OxRdtase_dom_sf"/>
</dbReference>
<dbReference type="PANTHER" id="PTHR43827">
    <property type="entry name" value="2,5-DIKETO-D-GLUCONIC ACID REDUCTASE"/>
    <property type="match status" value="1"/>
</dbReference>
<dbReference type="GeneID" id="106150539"/>
<dbReference type="KEGG" id="lak:106150539"/>
<dbReference type="Pfam" id="PF13621">
    <property type="entry name" value="Cupin_8"/>
    <property type="match status" value="1"/>
</dbReference>
<dbReference type="InterPro" id="IPR003347">
    <property type="entry name" value="JmjC_dom"/>
</dbReference>
<dbReference type="SMART" id="SM00558">
    <property type="entry name" value="JmjC"/>
    <property type="match status" value="1"/>
</dbReference>
<dbReference type="Gene3D" id="2.60.120.650">
    <property type="entry name" value="Cupin"/>
    <property type="match status" value="1"/>
</dbReference>
<dbReference type="SUPFAM" id="SSF51197">
    <property type="entry name" value="Clavaminate synthase-like"/>
    <property type="match status" value="1"/>
</dbReference>
<dbReference type="InParanoid" id="A0A1S3GYM7"/>